<accession>A0A3M6Q6E9</accession>
<sequence length="85" mass="9495">MLGRFKLHGQAPPRGAVEPTCFRIAMPHTLPSLPVWPLPSASRPACTAPSARPNTAPNGARLWQQSLHALLARHRARQQRQRFTR</sequence>
<dbReference type="AlphaFoldDB" id="A0A3M6Q6E9"/>
<protein>
    <submittedName>
        <fullName evidence="1">Uncharacterized protein</fullName>
    </submittedName>
</protein>
<comment type="caution">
    <text evidence="1">The sequence shown here is derived from an EMBL/GenBank/DDBJ whole genome shotgun (WGS) entry which is preliminary data.</text>
</comment>
<name>A0A3M6Q6E9_9BURK</name>
<evidence type="ECO:0000313" key="1">
    <source>
        <dbReference type="EMBL" id="RMW98763.1"/>
    </source>
</evidence>
<keyword evidence="2" id="KW-1185">Reference proteome</keyword>
<organism evidence="1 2">
    <name type="scientific">Allofranklinella schreckenbergeri</name>
    <dbReference type="NCBI Taxonomy" id="1076744"/>
    <lineage>
        <taxon>Bacteria</taxon>
        <taxon>Pseudomonadati</taxon>
        <taxon>Pseudomonadota</taxon>
        <taxon>Betaproteobacteria</taxon>
        <taxon>Burkholderiales</taxon>
        <taxon>Comamonadaceae</taxon>
        <taxon>Allofranklinella</taxon>
    </lineage>
</organism>
<dbReference type="RefSeq" id="WP_122254209.1">
    <property type="nucleotide sequence ID" value="NZ_RDQL01000010.1"/>
</dbReference>
<dbReference type="Proteomes" id="UP000267035">
    <property type="component" value="Unassembled WGS sequence"/>
</dbReference>
<evidence type="ECO:0000313" key="2">
    <source>
        <dbReference type="Proteomes" id="UP000267035"/>
    </source>
</evidence>
<dbReference type="EMBL" id="RDQL01000010">
    <property type="protein sequence ID" value="RMW98763.1"/>
    <property type="molecule type" value="Genomic_DNA"/>
</dbReference>
<reference evidence="1 2" key="1">
    <citation type="submission" date="2018-10" db="EMBL/GenBank/DDBJ databases">
        <title>Comamonadaceae CDC group NO-1 genome sequencing and assembly.</title>
        <authorList>
            <person name="Bernier A.-M."/>
            <person name="Bernard K."/>
        </authorList>
    </citation>
    <scope>NUCLEOTIDE SEQUENCE [LARGE SCALE GENOMIC DNA]</scope>
    <source>
        <strain evidence="1 2">NML161473</strain>
    </source>
</reference>
<gene>
    <name evidence="1" type="ORF">EBQ25_08570</name>
</gene>
<proteinExistence type="predicted"/>